<dbReference type="AlphaFoldDB" id="A0A3S4CI33"/>
<reference evidence="1 2" key="1">
    <citation type="submission" date="2018-12" db="EMBL/GenBank/DDBJ databases">
        <authorList>
            <person name="Criscuolo A."/>
        </authorList>
    </citation>
    <scope>NUCLEOTIDE SEQUENCE [LARGE SCALE GENOMIC DNA]</scope>
    <source>
        <strain evidence="1">ACIP1116241</strain>
    </source>
</reference>
<organism evidence="1 2">
    <name type="scientific">Paracoccus haematequi</name>
    <dbReference type="NCBI Taxonomy" id="2491866"/>
    <lineage>
        <taxon>Bacteria</taxon>
        <taxon>Pseudomonadati</taxon>
        <taxon>Pseudomonadota</taxon>
        <taxon>Alphaproteobacteria</taxon>
        <taxon>Rhodobacterales</taxon>
        <taxon>Paracoccaceae</taxon>
        <taxon>Paracoccus</taxon>
    </lineage>
</organism>
<protein>
    <submittedName>
        <fullName evidence="1">Uncharacterized protein</fullName>
    </submittedName>
</protein>
<gene>
    <name evidence="1" type="ORF">PARHAE_00782</name>
</gene>
<dbReference type="EMBL" id="UZWE01000021">
    <property type="protein sequence ID" value="VDS07605.1"/>
    <property type="molecule type" value="Genomic_DNA"/>
</dbReference>
<accession>A0A3S4CI33</accession>
<name>A0A3S4CI33_9RHOB</name>
<keyword evidence="2" id="KW-1185">Reference proteome</keyword>
<evidence type="ECO:0000313" key="2">
    <source>
        <dbReference type="Proteomes" id="UP000270743"/>
    </source>
</evidence>
<dbReference type="Proteomes" id="UP000270743">
    <property type="component" value="Unassembled WGS sequence"/>
</dbReference>
<sequence length="96" mass="10463">MPAAGTLLLQAFNALSRQRSYGPNGPNPISWEALAAWSSMMRQPLVPHHADIIMALDQVWLEHSYRREAQAPEGVKVLPPVSEHPISAALLDATLG</sequence>
<dbReference type="Pfam" id="PF23812">
    <property type="entry name" value="Phage_TAC_18"/>
    <property type="match status" value="1"/>
</dbReference>
<proteinExistence type="predicted"/>
<evidence type="ECO:0000313" key="1">
    <source>
        <dbReference type="EMBL" id="VDS07605.1"/>
    </source>
</evidence>
<dbReference type="InterPro" id="IPR056919">
    <property type="entry name" value="Phage_TAC_18"/>
</dbReference>